<evidence type="ECO:0000313" key="1">
    <source>
        <dbReference type="EMBL" id="TDX44590.1"/>
    </source>
</evidence>
<comment type="caution">
    <text evidence="1">The sequence shown here is derived from an EMBL/GenBank/DDBJ whole genome shotgun (WGS) entry which is preliminary data.</text>
</comment>
<protein>
    <submittedName>
        <fullName evidence="1">Uncharacterized protein</fullName>
    </submittedName>
</protein>
<accession>A0A4R8GG09</accession>
<name>A0A4R8GG09_9FIRM</name>
<dbReference type="Proteomes" id="UP000295832">
    <property type="component" value="Unassembled WGS sequence"/>
</dbReference>
<evidence type="ECO:0000313" key="2">
    <source>
        <dbReference type="Proteomes" id="UP000295832"/>
    </source>
</evidence>
<gene>
    <name evidence="1" type="ORF">C7959_15014</name>
</gene>
<organism evidence="1 2">
    <name type="scientific">Orenia marismortui</name>
    <dbReference type="NCBI Taxonomy" id="46469"/>
    <lineage>
        <taxon>Bacteria</taxon>
        <taxon>Bacillati</taxon>
        <taxon>Bacillota</taxon>
        <taxon>Clostridia</taxon>
        <taxon>Halanaerobiales</taxon>
        <taxon>Halobacteroidaceae</taxon>
        <taxon>Orenia</taxon>
    </lineage>
</organism>
<reference evidence="1 2" key="1">
    <citation type="submission" date="2019-03" db="EMBL/GenBank/DDBJ databases">
        <title>Subsurface microbial communities from deep shales in Ohio and West Virginia, USA.</title>
        <authorList>
            <person name="Wrighton K."/>
        </authorList>
    </citation>
    <scope>NUCLEOTIDE SEQUENCE [LARGE SCALE GENOMIC DNA]</scope>
    <source>
        <strain evidence="1 2">MSL 6dP</strain>
    </source>
</reference>
<proteinExistence type="predicted"/>
<dbReference type="EMBL" id="SOEG01000050">
    <property type="protein sequence ID" value="TDX44590.1"/>
    <property type="molecule type" value="Genomic_DNA"/>
</dbReference>
<keyword evidence="2" id="KW-1185">Reference proteome</keyword>
<dbReference type="RefSeq" id="WP_134119046.1">
    <property type="nucleotide sequence ID" value="NZ_SOEG01000050.1"/>
</dbReference>
<dbReference type="AlphaFoldDB" id="A0A4R8GG09"/>
<sequence length="211" mass="24395">MVAGDKLIRLVDIMEKQPFDKQGGLNAVVAIKKIAKITSGERLKLRNRRRELQDILEYSDITNNDIQTEIEHLEKGIESIREMRLSVANILIEMCDLLDDSGITDHELSQIIGCAHKEIQRARKTYDSNDINFCEYALSIYGVDAEREGYLFELLVDRMRHYFIRTREGREAGQKVMDELIYKEGLKAYTVTPNGELKENYPELKLVVNNQ</sequence>